<organism evidence="1 2">
    <name type="scientific">Paenibacillus methanolicus</name>
    <dbReference type="NCBI Taxonomy" id="582686"/>
    <lineage>
        <taxon>Bacteria</taxon>
        <taxon>Bacillati</taxon>
        <taxon>Bacillota</taxon>
        <taxon>Bacilli</taxon>
        <taxon>Bacillales</taxon>
        <taxon>Paenibacillaceae</taxon>
        <taxon>Paenibacillus</taxon>
    </lineage>
</organism>
<protein>
    <submittedName>
        <fullName evidence="1">Immunity protein 22 of polymorphic toxin system</fullName>
    </submittedName>
</protein>
<dbReference type="Proteomes" id="UP000323257">
    <property type="component" value="Unassembled WGS sequence"/>
</dbReference>
<evidence type="ECO:0000313" key="2">
    <source>
        <dbReference type="Proteomes" id="UP000323257"/>
    </source>
</evidence>
<dbReference type="OrthoDB" id="2222217at2"/>
<reference evidence="1 2" key="1">
    <citation type="submission" date="2019-07" db="EMBL/GenBank/DDBJ databases">
        <title>Genomic Encyclopedia of Type Strains, Phase III (KMG-III): the genomes of soil and plant-associated and newly described type strains.</title>
        <authorList>
            <person name="Whitman W."/>
        </authorList>
    </citation>
    <scope>NUCLEOTIDE SEQUENCE [LARGE SCALE GENOMIC DNA]</scope>
    <source>
        <strain evidence="1 2">BL24</strain>
    </source>
</reference>
<name>A0A5S5CHN1_9BACL</name>
<dbReference type="EMBL" id="VNHS01000002">
    <property type="protein sequence ID" value="TYP78118.1"/>
    <property type="molecule type" value="Genomic_DNA"/>
</dbReference>
<gene>
    <name evidence="1" type="ORF">BCM02_102695</name>
</gene>
<dbReference type="AlphaFoldDB" id="A0A5S5CHN1"/>
<accession>A0A5S5CHN1</accession>
<keyword evidence="2" id="KW-1185">Reference proteome</keyword>
<dbReference type="RefSeq" id="WP_148928577.1">
    <property type="nucleotide sequence ID" value="NZ_VNHS01000002.1"/>
</dbReference>
<dbReference type="InterPro" id="IPR025560">
    <property type="entry name" value="Imm22"/>
</dbReference>
<comment type="caution">
    <text evidence="1">The sequence shown here is derived from an EMBL/GenBank/DDBJ whole genome shotgun (WGS) entry which is preliminary data.</text>
</comment>
<evidence type="ECO:0000313" key="1">
    <source>
        <dbReference type="EMBL" id="TYP78118.1"/>
    </source>
</evidence>
<sequence>MEKRGYASLWTGRVQSQAQLEELLHIAYTEDGDSLPSPFAAYFAIEDYDDDFREAEFREEGCRNLDELLDGFSYADVLLPRFRDRFQGRSFADVNAVILLYDFDYAGTIREAVGTQDVLRFEGSVSYADDGSRF</sequence>
<proteinExistence type="predicted"/>
<dbReference type="Pfam" id="PF14112">
    <property type="entry name" value="DUF4284"/>
    <property type="match status" value="1"/>
</dbReference>